<protein>
    <submittedName>
        <fullName evidence="2">Uncharacterized protein</fullName>
    </submittedName>
</protein>
<sequence length="202" mass="22484">MILAARPRATSPRPHGFGAAASFYERRLLDPLEALTSCTFGRFLAVADMPWPSQNQLMRIASLSSRQVQLSLLPPTLTASFFTSDLVCPPPSQSASEYSVMGAESQRTSYSCLQIEIPALPRQVRDGTIRSRSLHGIKRLSSCNTQRKTSGKVVPPKRLIERFEKKRRVKIDLPRSLNSPSLSRSHSQKQCTGQEKCTGFHI</sequence>
<evidence type="ECO:0000313" key="3">
    <source>
        <dbReference type="Proteomes" id="UP001363622"/>
    </source>
</evidence>
<organism evidence="2 3">
    <name type="scientific">Phyllosticta citriasiana</name>
    <dbReference type="NCBI Taxonomy" id="595635"/>
    <lineage>
        <taxon>Eukaryota</taxon>
        <taxon>Fungi</taxon>
        <taxon>Dikarya</taxon>
        <taxon>Ascomycota</taxon>
        <taxon>Pezizomycotina</taxon>
        <taxon>Dothideomycetes</taxon>
        <taxon>Dothideomycetes incertae sedis</taxon>
        <taxon>Botryosphaeriales</taxon>
        <taxon>Phyllostictaceae</taxon>
        <taxon>Phyllosticta</taxon>
    </lineage>
</organism>
<keyword evidence="3" id="KW-1185">Reference proteome</keyword>
<evidence type="ECO:0000256" key="1">
    <source>
        <dbReference type="SAM" id="MobiDB-lite"/>
    </source>
</evidence>
<dbReference type="EMBL" id="JBBPHU010000003">
    <property type="protein sequence ID" value="KAK7519975.1"/>
    <property type="molecule type" value="Genomic_DNA"/>
</dbReference>
<accession>A0ABR1KQZ0</accession>
<feature type="region of interest" description="Disordered" evidence="1">
    <location>
        <begin position="176"/>
        <end position="202"/>
    </location>
</feature>
<name>A0ABR1KQZ0_9PEZI</name>
<gene>
    <name evidence="2" type="ORF">IWZ03DRAFT_126321</name>
</gene>
<proteinExistence type="predicted"/>
<comment type="caution">
    <text evidence="2">The sequence shown here is derived from an EMBL/GenBank/DDBJ whole genome shotgun (WGS) entry which is preliminary data.</text>
</comment>
<evidence type="ECO:0000313" key="2">
    <source>
        <dbReference type="EMBL" id="KAK7519975.1"/>
    </source>
</evidence>
<reference evidence="2 3" key="1">
    <citation type="submission" date="2024-04" db="EMBL/GenBank/DDBJ databases">
        <title>Phyllosticta paracitricarpa is synonymous to the EU quarantine fungus P. citricarpa based on phylogenomic analyses.</title>
        <authorList>
            <consortium name="Lawrence Berkeley National Laboratory"/>
            <person name="Van Ingen-Buijs V.A."/>
            <person name="Van Westerhoven A.C."/>
            <person name="Haridas S."/>
            <person name="Skiadas P."/>
            <person name="Martin F."/>
            <person name="Groenewald J.Z."/>
            <person name="Crous P.W."/>
            <person name="Seidl M.F."/>
        </authorList>
    </citation>
    <scope>NUCLEOTIDE SEQUENCE [LARGE SCALE GENOMIC DNA]</scope>
    <source>
        <strain evidence="2 3">CBS 123371</strain>
    </source>
</reference>
<dbReference type="Proteomes" id="UP001363622">
    <property type="component" value="Unassembled WGS sequence"/>
</dbReference>
<feature type="compositionally biased region" description="Low complexity" evidence="1">
    <location>
        <begin position="176"/>
        <end position="185"/>
    </location>
</feature>